<dbReference type="InterPro" id="IPR002563">
    <property type="entry name" value="Flavin_Rdtase-like_dom"/>
</dbReference>
<keyword evidence="3" id="KW-0288">FMN</keyword>
<dbReference type="Pfam" id="PF01613">
    <property type="entry name" value="Flavin_Reduct"/>
    <property type="match status" value="1"/>
</dbReference>
<organism evidence="6 7">
    <name type="scientific">Alteromonas salexigens</name>
    <dbReference type="NCBI Taxonomy" id="2982530"/>
    <lineage>
        <taxon>Bacteria</taxon>
        <taxon>Pseudomonadati</taxon>
        <taxon>Pseudomonadota</taxon>
        <taxon>Gammaproteobacteria</taxon>
        <taxon>Alteromonadales</taxon>
        <taxon>Alteromonadaceae</taxon>
        <taxon>Alteromonas/Salinimonas group</taxon>
        <taxon>Alteromonas</taxon>
    </lineage>
</organism>
<dbReference type="PANTHER" id="PTHR33798">
    <property type="entry name" value="FLAVOPROTEIN OXYGENASE"/>
    <property type="match status" value="1"/>
</dbReference>
<evidence type="ECO:0000259" key="5">
    <source>
        <dbReference type="SMART" id="SM00903"/>
    </source>
</evidence>
<reference evidence="7" key="1">
    <citation type="submission" date="2023-07" db="EMBL/GenBank/DDBJ databases">
        <title>Study on multiphase classification of strain Alteromonas salexigens isolated from the Yellow Sea.</title>
        <authorList>
            <person name="Sun L."/>
        </authorList>
    </citation>
    <scope>NUCLEOTIDE SEQUENCE [LARGE SCALE GENOMIC DNA]</scope>
    <source>
        <strain evidence="7">ASW11-19</strain>
    </source>
</reference>
<comment type="similarity">
    <text evidence="4">Belongs to the flavoredoxin family.</text>
</comment>
<evidence type="ECO:0000313" key="6">
    <source>
        <dbReference type="EMBL" id="MCU7553480.1"/>
    </source>
</evidence>
<dbReference type="Gene3D" id="2.30.110.10">
    <property type="entry name" value="Electron Transport, Fmn-binding Protein, Chain A"/>
    <property type="match status" value="1"/>
</dbReference>
<name>A0ABT2VJP9_9ALTE</name>
<evidence type="ECO:0000256" key="1">
    <source>
        <dbReference type="ARBA" id="ARBA00001917"/>
    </source>
</evidence>
<keyword evidence="2" id="KW-0285">Flavoprotein</keyword>
<comment type="caution">
    <text evidence="6">The sequence shown here is derived from an EMBL/GenBank/DDBJ whole genome shotgun (WGS) entry which is preliminary data.</text>
</comment>
<evidence type="ECO:0000256" key="2">
    <source>
        <dbReference type="ARBA" id="ARBA00022630"/>
    </source>
</evidence>
<accession>A0ABT2VJP9</accession>
<feature type="domain" description="Flavin reductase like" evidence="5">
    <location>
        <begin position="20"/>
        <end position="168"/>
    </location>
</feature>
<evidence type="ECO:0000256" key="3">
    <source>
        <dbReference type="ARBA" id="ARBA00022643"/>
    </source>
</evidence>
<gene>
    <name evidence="6" type="ORF">OCL06_02575</name>
</gene>
<proteinExistence type="inferred from homology"/>
<dbReference type="InterPro" id="IPR012349">
    <property type="entry name" value="Split_barrel_FMN-bd"/>
</dbReference>
<dbReference type="PANTHER" id="PTHR33798:SF5">
    <property type="entry name" value="FLAVIN REDUCTASE LIKE DOMAIN-CONTAINING PROTEIN"/>
    <property type="match status" value="1"/>
</dbReference>
<evidence type="ECO:0000313" key="7">
    <source>
        <dbReference type="Proteomes" id="UP001209257"/>
    </source>
</evidence>
<keyword evidence="7" id="KW-1185">Reference proteome</keyword>
<evidence type="ECO:0000256" key="4">
    <source>
        <dbReference type="ARBA" id="ARBA00038054"/>
    </source>
</evidence>
<comment type="cofactor">
    <cofactor evidence="1">
        <name>FMN</name>
        <dbReference type="ChEBI" id="CHEBI:58210"/>
    </cofactor>
</comment>
<sequence>MPENFDAMPQRFRANFINSLSGVKAANVIGTRSEAAENLAIISSVFHVGANPPLLGMLMRPHTVVRDTLENILQSGVYTINHVGSEWVDKAHHTSARFDADVSEFAQCGLTSWYSESHAAPYVQESRVKIGLRLSQHLTLENKTVLVIGHIQEVILANNTVAEDGYVDIEALGSAAITGLDSYHSTTRLARFEYAKPDTPVAVK</sequence>
<dbReference type="SUPFAM" id="SSF50475">
    <property type="entry name" value="FMN-binding split barrel"/>
    <property type="match status" value="1"/>
</dbReference>
<dbReference type="SMART" id="SM00903">
    <property type="entry name" value="Flavin_Reduct"/>
    <property type="match status" value="1"/>
</dbReference>
<dbReference type="EMBL" id="JAOTJC010000004">
    <property type="protein sequence ID" value="MCU7553480.1"/>
    <property type="molecule type" value="Genomic_DNA"/>
</dbReference>
<protein>
    <submittedName>
        <fullName evidence="6">Flavin reductase</fullName>
    </submittedName>
</protein>
<dbReference type="Proteomes" id="UP001209257">
    <property type="component" value="Unassembled WGS sequence"/>
</dbReference>